<dbReference type="PANTHER" id="PTHR35468">
    <property type="entry name" value="MYOSIN-LIKE PROTEIN"/>
    <property type="match status" value="1"/>
</dbReference>
<feature type="compositionally biased region" description="Polar residues" evidence="1">
    <location>
        <begin position="1"/>
        <end position="12"/>
    </location>
</feature>
<feature type="region of interest" description="Disordered" evidence="1">
    <location>
        <begin position="190"/>
        <end position="210"/>
    </location>
</feature>
<name>A0AAV2GG03_9ROSI</name>
<sequence>MEKHSTITTLTTRRPKWKYAQPPPTPRILHLPRRPLRRKIAPPAPVPSKPKVDRRGKLESLFDQEREFARGALPILMVRDEGGGGEVAGVEKRRERVEERESSVAAAVVEEEKWRFQAEMLRAECNVLRMEKEIALKKVERRKVRMQRTLQSAVQTLLSGRERISNGENGTIELETEIVQLAEKLEKLQRRSSKMSKASNSNGTIKSSNFDKRIAQIQEMAEASLSIRSSTTTTTTTSSAADGNFISEANCNVVQIEILRRKMEGLSRGTLLERMEDEYGSMLSTASTSAASSASNSRRIELPEMAMATVRHPYKERKSREEQQQQQQACTGSCKAIVRRVMEQVRAETEQWSQMQAILGQVRDEMEGLQVSKQFWEDRALEADSKLQSLHSSEQEWRQKAGSFEDRSKELEEQVSELHKEIERLKKEAARDNRATRRQNLPVGTPSEMEKQVQVCWMKENRHHEQQEFRLKDALREERRKSISAGVGSGHKRSPFRDVGNSVPLPLPKQPLWL</sequence>
<feature type="region of interest" description="Disordered" evidence="1">
    <location>
        <begin position="429"/>
        <end position="448"/>
    </location>
</feature>
<evidence type="ECO:0000313" key="3">
    <source>
        <dbReference type="Proteomes" id="UP001497516"/>
    </source>
</evidence>
<feature type="compositionally biased region" description="Polar residues" evidence="1">
    <location>
        <begin position="195"/>
        <end position="208"/>
    </location>
</feature>
<dbReference type="EMBL" id="OZ034821">
    <property type="protein sequence ID" value="CAL1409638.1"/>
    <property type="molecule type" value="Genomic_DNA"/>
</dbReference>
<evidence type="ECO:0000256" key="1">
    <source>
        <dbReference type="SAM" id="MobiDB-lite"/>
    </source>
</evidence>
<dbReference type="PANTHER" id="PTHR35468:SF1">
    <property type="entry name" value="MYOSIN-LIKE PROTEIN"/>
    <property type="match status" value="1"/>
</dbReference>
<feature type="region of interest" description="Disordered" evidence="1">
    <location>
        <begin position="1"/>
        <end position="54"/>
    </location>
</feature>
<gene>
    <name evidence="2" type="ORF">LTRI10_LOCUS49120</name>
</gene>
<keyword evidence="3" id="KW-1185">Reference proteome</keyword>
<proteinExistence type="predicted"/>
<feature type="region of interest" description="Disordered" evidence="1">
    <location>
        <begin position="390"/>
        <end position="411"/>
    </location>
</feature>
<feature type="compositionally biased region" description="Basic residues" evidence="1">
    <location>
        <begin position="30"/>
        <end position="40"/>
    </location>
</feature>
<organism evidence="2 3">
    <name type="scientific">Linum trigynum</name>
    <dbReference type="NCBI Taxonomy" id="586398"/>
    <lineage>
        <taxon>Eukaryota</taxon>
        <taxon>Viridiplantae</taxon>
        <taxon>Streptophyta</taxon>
        <taxon>Embryophyta</taxon>
        <taxon>Tracheophyta</taxon>
        <taxon>Spermatophyta</taxon>
        <taxon>Magnoliopsida</taxon>
        <taxon>eudicotyledons</taxon>
        <taxon>Gunneridae</taxon>
        <taxon>Pentapetalae</taxon>
        <taxon>rosids</taxon>
        <taxon>fabids</taxon>
        <taxon>Malpighiales</taxon>
        <taxon>Linaceae</taxon>
        <taxon>Linum</taxon>
    </lineage>
</organism>
<feature type="compositionally biased region" description="Pro residues" evidence="1">
    <location>
        <begin position="505"/>
        <end position="514"/>
    </location>
</feature>
<reference evidence="2 3" key="1">
    <citation type="submission" date="2024-04" db="EMBL/GenBank/DDBJ databases">
        <authorList>
            <person name="Fracassetti M."/>
        </authorList>
    </citation>
    <scope>NUCLEOTIDE SEQUENCE [LARGE SCALE GENOMIC DNA]</scope>
</reference>
<dbReference type="AlphaFoldDB" id="A0AAV2GG03"/>
<accession>A0AAV2GG03</accession>
<evidence type="ECO:0000313" key="2">
    <source>
        <dbReference type="EMBL" id="CAL1409638.1"/>
    </source>
</evidence>
<dbReference type="Proteomes" id="UP001497516">
    <property type="component" value="Chromosome 8"/>
</dbReference>
<protein>
    <submittedName>
        <fullName evidence="2">Uncharacterized protein</fullName>
    </submittedName>
</protein>
<feature type="region of interest" description="Disordered" evidence="1">
    <location>
        <begin position="480"/>
        <end position="514"/>
    </location>
</feature>
<feature type="compositionally biased region" description="Basic and acidic residues" evidence="1">
    <location>
        <begin position="393"/>
        <end position="411"/>
    </location>
</feature>